<sequence length="195" mass="21190">MLAIIARSTITRDTHTPSRRSRRNADPTPYSHAHVKYEYRQRDRPASRIGWQGRQRLPDRAQQDRTSPCPRGYRHPSIDLGTLILISPPAAATPAGRSPGTRSDVYPAAPGGHGGRTIRTDRATEVGMALSGRNCPDCGRRVSRPLQKTMTGRKVCPDCANALAMGSAAGAITGDVGASFGVWAMFKSKVRRRST</sequence>
<evidence type="ECO:0000313" key="3">
    <source>
        <dbReference type="Proteomes" id="UP000662200"/>
    </source>
</evidence>
<name>A0A8J3BKY0_9ACTN</name>
<proteinExistence type="predicted"/>
<dbReference type="Proteomes" id="UP000662200">
    <property type="component" value="Unassembled WGS sequence"/>
</dbReference>
<dbReference type="EMBL" id="BMQC01000002">
    <property type="protein sequence ID" value="GGK16438.1"/>
    <property type="molecule type" value="Genomic_DNA"/>
</dbReference>
<accession>A0A8J3BKY0</accession>
<feature type="region of interest" description="Disordered" evidence="1">
    <location>
        <begin position="1"/>
        <end position="74"/>
    </location>
</feature>
<dbReference type="AlphaFoldDB" id="A0A8J3BKY0"/>
<reference evidence="2" key="1">
    <citation type="journal article" date="2014" name="Int. J. Syst. Evol. Microbiol.">
        <title>Complete genome sequence of Corynebacterium casei LMG S-19264T (=DSM 44701T), isolated from a smear-ripened cheese.</title>
        <authorList>
            <consortium name="US DOE Joint Genome Institute (JGI-PGF)"/>
            <person name="Walter F."/>
            <person name="Albersmeier A."/>
            <person name="Kalinowski J."/>
            <person name="Ruckert C."/>
        </authorList>
    </citation>
    <scope>NUCLEOTIDE SEQUENCE</scope>
    <source>
        <strain evidence="2">JCM 3091</strain>
    </source>
</reference>
<feature type="region of interest" description="Disordered" evidence="1">
    <location>
        <begin position="91"/>
        <end position="115"/>
    </location>
</feature>
<reference evidence="2" key="2">
    <citation type="submission" date="2020-09" db="EMBL/GenBank/DDBJ databases">
        <authorList>
            <person name="Sun Q."/>
            <person name="Ohkuma M."/>
        </authorList>
    </citation>
    <scope>NUCLEOTIDE SEQUENCE</scope>
    <source>
        <strain evidence="2">JCM 3091</strain>
    </source>
</reference>
<comment type="caution">
    <text evidence="2">The sequence shown here is derived from an EMBL/GenBank/DDBJ whole genome shotgun (WGS) entry which is preliminary data.</text>
</comment>
<organism evidence="2 3">
    <name type="scientific">Pilimelia terevasa</name>
    <dbReference type="NCBI Taxonomy" id="53372"/>
    <lineage>
        <taxon>Bacteria</taxon>
        <taxon>Bacillati</taxon>
        <taxon>Actinomycetota</taxon>
        <taxon>Actinomycetes</taxon>
        <taxon>Micromonosporales</taxon>
        <taxon>Micromonosporaceae</taxon>
        <taxon>Pilimelia</taxon>
    </lineage>
</organism>
<keyword evidence="3" id="KW-1185">Reference proteome</keyword>
<evidence type="ECO:0000313" key="2">
    <source>
        <dbReference type="EMBL" id="GGK16438.1"/>
    </source>
</evidence>
<protein>
    <submittedName>
        <fullName evidence="2">Uncharacterized protein</fullName>
    </submittedName>
</protein>
<evidence type="ECO:0000256" key="1">
    <source>
        <dbReference type="SAM" id="MobiDB-lite"/>
    </source>
</evidence>
<gene>
    <name evidence="2" type="ORF">GCM10010124_06300</name>
</gene>
<feature type="compositionally biased region" description="Basic and acidic residues" evidence="1">
    <location>
        <begin position="35"/>
        <end position="46"/>
    </location>
</feature>